<evidence type="ECO:0000313" key="1">
    <source>
        <dbReference type="EMBL" id="GAM76165.1"/>
    </source>
</evidence>
<accession>A0A0B8Q914</accession>
<comment type="caution">
    <text evidence="1">The sequence shown here is derived from an EMBL/GenBank/DDBJ whole genome shotgun (WGS) entry which is preliminary data.</text>
</comment>
<organism evidence="1 2">
    <name type="scientific">Vibrio ishigakensis</name>
    <dbReference type="NCBI Taxonomy" id="1481914"/>
    <lineage>
        <taxon>Bacteria</taxon>
        <taxon>Pseudomonadati</taxon>
        <taxon>Pseudomonadota</taxon>
        <taxon>Gammaproteobacteria</taxon>
        <taxon>Vibrionales</taxon>
        <taxon>Vibrionaceae</taxon>
        <taxon>Vibrio</taxon>
    </lineage>
</organism>
<protein>
    <submittedName>
        <fullName evidence="1">Uncharacterized protein</fullName>
    </submittedName>
</protein>
<dbReference type="AlphaFoldDB" id="A0A0B8Q914"/>
<reference evidence="1 2" key="1">
    <citation type="submission" date="2015-01" db="EMBL/GenBank/DDBJ databases">
        <title>Vibrio sp. C94 JCM 19241 whole genome shotgun sequence.</title>
        <authorList>
            <person name="Sawabe T."/>
            <person name="Meirelles P."/>
            <person name="Feng G."/>
            <person name="Sayaka M."/>
            <person name="Hattori M."/>
            <person name="Ohkuma M."/>
        </authorList>
    </citation>
    <scope>NUCLEOTIDE SEQUENCE [LARGE SCALE GENOMIC DNA]</scope>
    <source>
        <strain evidence="2">JCM 19241</strain>
    </source>
</reference>
<name>A0A0B8Q914_9VIBR</name>
<gene>
    <name evidence="1" type="ORF">JCM19241_463</name>
</gene>
<proteinExistence type="predicted"/>
<evidence type="ECO:0000313" key="2">
    <source>
        <dbReference type="Proteomes" id="UP000031666"/>
    </source>
</evidence>
<sequence>MAVGAVYFVLPDWQAKKIPQFMASAIRANKEYLDRSSRNTA</sequence>
<dbReference type="Proteomes" id="UP000031666">
    <property type="component" value="Unassembled WGS sequence"/>
</dbReference>
<reference evidence="1 2" key="2">
    <citation type="submission" date="2015-01" db="EMBL/GenBank/DDBJ databases">
        <authorList>
            <consortium name="NBRP consortium"/>
            <person name="Sawabe T."/>
            <person name="Meirelles P."/>
            <person name="Feng G."/>
            <person name="Sayaka M."/>
            <person name="Hattori M."/>
            <person name="Ohkuma M."/>
        </authorList>
    </citation>
    <scope>NUCLEOTIDE SEQUENCE [LARGE SCALE GENOMIC DNA]</scope>
    <source>
        <strain evidence="2">JCM 19241</strain>
    </source>
</reference>
<dbReference type="STRING" id="1481914.JCM19241_463"/>
<dbReference type="EMBL" id="BBSC01000005">
    <property type="protein sequence ID" value="GAM76165.1"/>
    <property type="molecule type" value="Genomic_DNA"/>
</dbReference>